<dbReference type="SUPFAM" id="SSF46689">
    <property type="entry name" value="Homeodomain-like"/>
    <property type="match status" value="1"/>
</dbReference>
<evidence type="ECO:0000256" key="1">
    <source>
        <dbReference type="ARBA" id="ARBA00023125"/>
    </source>
</evidence>
<dbReference type="InterPro" id="IPR001647">
    <property type="entry name" value="HTH_TetR"/>
</dbReference>
<evidence type="ECO:0000259" key="3">
    <source>
        <dbReference type="PROSITE" id="PS50977"/>
    </source>
</evidence>
<evidence type="ECO:0000313" key="5">
    <source>
        <dbReference type="Proteomes" id="UP000596427"/>
    </source>
</evidence>
<gene>
    <name evidence="4" type="ORF">EZH22_05835</name>
</gene>
<dbReference type="PANTHER" id="PTHR43479:SF11">
    <property type="entry name" value="ACREF_ENVCD OPERON REPRESSOR-RELATED"/>
    <property type="match status" value="1"/>
</dbReference>
<dbReference type="Gene3D" id="1.10.357.10">
    <property type="entry name" value="Tetracycline Repressor, domain 2"/>
    <property type="match status" value="1"/>
</dbReference>
<name>A0A974PQK0_9HYPH</name>
<dbReference type="PROSITE" id="PS01081">
    <property type="entry name" value="HTH_TETR_1"/>
    <property type="match status" value="1"/>
</dbReference>
<keyword evidence="1 2" id="KW-0238">DNA-binding</keyword>
<dbReference type="PRINTS" id="PR00455">
    <property type="entry name" value="HTHTETR"/>
</dbReference>
<dbReference type="PROSITE" id="PS50977">
    <property type="entry name" value="HTH_TETR_2"/>
    <property type="match status" value="1"/>
</dbReference>
<dbReference type="Pfam" id="PF00440">
    <property type="entry name" value="TetR_N"/>
    <property type="match status" value="1"/>
</dbReference>
<dbReference type="AlphaFoldDB" id="A0A974PQK0"/>
<dbReference type="EMBL" id="CP063362">
    <property type="protein sequence ID" value="QRG07892.1"/>
    <property type="molecule type" value="Genomic_DNA"/>
</dbReference>
<organism evidence="4 5">
    <name type="scientific">Xanthobacter dioxanivorans</name>
    <dbReference type="NCBI Taxonomy" id="2528964"/>
    <lineage>
        <taxon>Bacteria</taxon>
        <taxon>Pseudomonadati</taxon>
        <taxon>Pseudomonadota</taxon>
        <taxon>Alphaproteobacteria</taxon>
        <taxon>Hyphomicrobiales</taxon>
        <taxon>Xanthobacteraceae</taxon>
        <taxon>Xanthobacter</taxon>
    </lineage>
</organism>
<feature type="domain" description="HTH tetR-type" evidence="3">
    <location>
        <begin position="21"/>
        <end position="81"/>
    </location>
</feature>
<dbReference type="Proteomes" id="UP000596427">
    <property type="component" value="Chromosome"/>
</dbReference>
<evidence type="ECO:0000313" key="4">
    <source>
        <dbReference type="EMBL" id="QRG07892.1"/>
    </source>
</evidence>
<dbReference type="KEGG" id="xdi:EZH22_05835"/>
<dbReference type="GO" id="GO:0003677">
    <property type="term" value="F:DNA binding"/>
    <property type="evidence" value="ECO:0007669"/>
    <property type="project" value="UniProtKB-UniRule"/>
</dbReference>
<dbReference type="InterPro" id="IPR050624">
    <property type="entry name" value="HTH-type_Tx_Regulator"/>
</dbReference>
<protein>
    <submittedName>
        <fullName evidence="4">Helix-turn-helix transcriptional regulator</fullName>
    </submittedName>
</protein>
<dbReference type="PANTHER" id="PTHR43479">
    <property type="entry name" value="ACREF/ENVCD OPERON REPRESSOR-RELATED"/>
    <property type="match status" value="1"/>
</dbReference>
<proteinExistence type="predicted"/>
<accession>A0A974PQK0</accession>
<evidence type="ECO:0000256" key="2">
    <source>
        <dbReference type="PROSITE-ProRule" id="PRU00335"/>
    </source>
</evidence>
<dbReference type="InterPro" id="IPR023772">
    <property type="entry name" value="DNA-bd_HTH_TetR-type_CS"/>
</dbReference>
<keyword evidence="5" id="KW-1185">Reference proteome</keyword>
<sequence>MKQRADSIRFRQSAAFDKKSNVTRARILDAAINVIAMHGPDKASIAEIARVSGLANGTFYIYFKNKDDLIDQLGVSVTEAIVKSVHNPALEHEDAARLVARHIFCFLQIAGSEPNWIPLIVDVLGTTMKPLGNIEAGIRNDVHKGRTSNRFDVPECEEIISIILSLCRIGLERIRIGTEVRIVQQRIIEAGLRMLGISPMEAAIIAEETISLQLWHNFEFPDVTSAR</sequence>
<reference evidence="4 5" key="1">
    <citation type="submission" date="2020-10" db="EMBL/GenBank/DDBJ databases">
        <title>Degradation of 1,4-Dioxane by Xanthobacter sp. YN2, via a Novel Group-2 Soluble Di-Iron Monooxygenase.</title>
        <authorList>
            <person name="Ma F."/>
            <person name="Wang Y."/>
            <person name="Yang J."/>
            <person name="Guo H."/>
            <person name="Su D."/>
            <person name="Yu L."/>
        </authorList>
    </citation>
    <scope>NUCLEOTIDE SEQUENCE [LARGE SCALE GENOMIC DNA]</scope>
    <source>
        <strain evidence="4 5">YN2</strain>
    </source>
</reference>
<dbReference type="RefSeq" id="WP_203194805.1">
    <property type="nucleotide sequence ID" value="NZ_CP063362.1"/>
</dbReference>
<feature type="DNA-binding region" description="H-T-H motif" evidence="2">
    <location>
        <begin position="44"/>
        <end position="63"/>
    </location>
</feature>
<dbReference type="InterPro" id="IPR009057">
    <property type="entry name" value="Homeodomain-like_sf"/>
</dbReference>